<name>A0ABR2FSX9_9ROSI</name>
<comment type="caution">
    <text evidence="2">The sequence shown here is derived from an EMBL/GenBank/DDBJ whole genome shotgun (WGS) entry which is preliminary data.</text>
</comment>
<evidence type="ECO:0008006" key="4">
    <source>
        <dbReference type="Google" id="ProtNLM"/>
    </source>
</evidence>
<proteinExistence type="predicted"/>
<keyword evidence="3" id="KW-1185">Reference proteome</keyword>
<organism evidence="2 3">
    <name type="scientific">Hibiscus sabdariffa</name>
    <name type="common">roselle</name>
    <dbReference type="NCBI Taxonomy" id="183260"/>
    <lineage>
        <taxon>Eukaryota</taxon>
        <taxon>Viridiplantae</taxon>
        <taxon>Streptophyta</taxon>
        <taxon>Embryophyta</taxon>
        <taxon>Tracheophyta</taxon>
        <taxon>Spermatophyta</taxon>
        <taxon>Magnoliopsida</taxon>
        <taxon>eudicotyledons</taxon>
        <taxon>Gunneridae</taxon>
        <taxon>Pentapetalae</taxon>
        <taxon>rosids</taxon>
        <taxon>malvids</taxon>
        <taxon>Malvales</taxon>
        <taxon>Malvaceae</taxon>
        <taxon>Malvoideae</taxon>
        <taxon>Hibiscus</taxon>
    </lineage>
</organism>
<feature type="chain" id="PRO_5045201253" description="Secreted protein" evidence="1">
    <location>
        <begin position="18"/>
        <end position="73"/>
    </location>
</feature>
<evidence type="ECO:0000256" key="1">
    <source>
        <dbReference type="SAM" id="SignalP"/>
    </source>
</evidence>
<sequence length="73" mass="8212">MIWLTLFSLMKLVCVIAMQSAANNLSSFVFNPPFHGVLPPLLFSPFGKFCSMMGRRGEMDEMMAINGSMMMEK</sequence>
<keyword evidence="1" id="KW-0732">Signal</keyword>
<dbReference type="Proteomes" id="UP001472677">
    <property type="component" value="Unassembled WGS sequence"/>
</dbReference>
<feature type="signal peptide" evidence="1">
    <location>
        <begin position="1"/>
        <end position="17"/>
    </location>
</feature>
<reference evidence="2 3" key="1">
    <citation type="journal article" date="2024" name="G3 (Bethesda)">
        <title>Genome assembly of Hibiscus sabdariffa L. provides insights into metabolisms of medicinal natural products.</title>
        <authorList>
            <person name="Kim T."/>
        </authorList>
    </citation>
    <scope>NUCLEOTIDE SEQUENCE [LARGE SCALE GENOMIC DNA]</scope>
    <source>
        <strain evidence="2">TK-2024</strain>
        <tissue evidence="2">Old leaves</tissue>
    </source>
</reference>
<protein>
    <recommendedName>
        <fullName evidence="4">Secreted protein</fullName>
    </recommendedName>
</protein>
<evidence type="ECO:0000313" key="2">
    <source>
        <dbReference type="EMBL" id="KAK8587359.1"/>
    </source>
</evidence>
<dbReference type="EMBL" id="JBBPBM010000004">
    <property type="protein sequence ID" value="KAK8587359.1"/>
    <property type="molecule type" value="Genomic_DNA"/>
</dbReference>
<gene>
    <name evidence="2" type="ORF">V6N12_021855</name>
</gene>
<evidence type="ECO:0000313" key="3">
    <source>
        <dbReference type="Proteomes" id="UP001472677"/>
    </source>
</evidence>
<accession>A0ABR2FSX9</accession>